<evidence type="ECO:0000313" key="1">
    <source>
        <dbReference type="EMBL" id="KAF2846361.1"/>
    </source>
</evidence>
<dbReference type="Proteomes" id="UP000799423">
    <property type="component" value="Unassembled WGS sequence"/>
</dbReference>
<evidence type="ECO:0000313" key="2">
    <source>
        <dbReference type="Proteomes" id="UP000799423"/>
    </source>
</evidence>
<protein>
    <submittedName>
        <fullName evidence="1">Uncharacterized protein</fullName>
    </submittedName>
</protein>
<keyword evidence="2" id="KW-1185">Reference proteome</keyword>
<sequence length="154" mass="17479">MYRCTGSAGKISRRIGVKLAAASGLYSYRCQHIFFQLTVLAGIQKSQFLHYCIVHDYGVLQQQRTEFLHTLPRGVCGAVVSCCQAPYAHSRKLLQLLKNAMGPPHDNFLEAWPRRTGRHQCINAPTRQRTNAPMHPPTDLSLFPRFRHATYALE</sequence>
<name>A0A6A7ASX1_9PLEO</name>
<organism evidence="1 2">
    <name type="scientific">Plenodomus tracheiphilus IPT5</name>
    <dbReference type="NCBI Taxonomy" id="1408161"/>
    <lineage>
        <taxon>Eukaryota</taxon>
        <taxon>Fungi</taxon>
        <taxon>Dikarya</taxon>
        <taxon>Ascomycota</taxon>
        <taxon>Pezizomycotina</taxon>
        <taxon>Dothideomycetes</taxon>
        <taxon>Pleosporomycetidae</taxon>
        <taxon>Pleosporales</taxon>
        <taxon>Pleosporineae</taxon>
        <taxon>Leptosphaeriaceae</taxon>
        <taxon>Plenodomus</taxon>
    </lineage>
</organism>
<accession>A0A6A7ASX1</accession>
<proteinExistence type="predicted"/>
<reference evidence="1" key="1">
    <citation type="submission" date="2020-01" db="EMBL/GenBank/DDBJ databases">
        <authorList>
            <consortium name="DOE Joint Genome Institute"/>
            <person name="Haridas S."/>
            <person name="Albert R."/>
            <person name="Binder M."/>
            <person name="Bloem J."/>
            <person name="Labutti K."/>
            <person name="Salamov A."/>
            <person name="Andreopoulos B."/>
            <person name="Baker S.E."/>
            <person name="Barry K."/>
            <person name="Bills G."/>
            <person name="Bluhm B.H."/>
            <person name="Cannon C."/>
            <person name="Castanera R."/>
            <person name="Culley D.E."/>
            <person name="Daum C."/>
            <person name="Ezra D."/>
            <person name="Gonzalez J.B."/>
            <person name="Henrissat B."/>
            <person name="Kuo A."/>
            <person name="Liang C."/>
            <person name="Lipzen A."/>
            <person name="Lutzoni F."/>
            <person name="Magnuson J."/>
            <person name="Mondo S."/>
            <person name="Nolan M."/>
            <person name="Ohm R."/>
            <person name="Pangilinan J."/>
            <person name="Park H.-J."/>
            <person name="Ramirez L."/>
            <person name="Alfaro M."/>
            <person name="Sun H."/>
            <person name="Tritt A."/>
            <person name="Yoshinaga Y."/>
            <person name="Zwiers L.-H."/>
            <person name="Turgeon B.G."/>
            <person name="Goodwin S.B."/>
            <person name="Spatafora J.W."/>
            <person name="Crous P.W."/>
            <person name="Grigoriev I.V."/>
        </authorList>
    </citation>
    <scope>NUCLEOTIDE SEQUENCE</scope>
    <source>
        <strain evidence="1">IPT5</strain>
    </source>
</reference>
<dbReference type="EMBL" id="MU006336">
    <property type="protein sequence ID" value="KAF2846361.1"/>
    <property type="molecule type" value="Genomic_DNA"/>
</dbReference>
<gene>
    <name evidence="1" type="ORF">T440DRAFT_233505</name>
</gene>
<dbReference type="AlphaFoldDB" id="A0A6A7ASX1"/>